<reference evidence="1 2" key="1">
    <citation type="submission" date="2017-07" db="EMBL/GenBank/DDBJ databases">
        <title>First draft Genome Sequence of Nocardia cerradoensis isolated from human infection.</title>
        <authorList>
            <person name="Carrasco G."/>
        </authorList>
    </citation>
    <scope>NUCLEOTIDE SEQUENCE [LARGE SCALE GENOMIC DNA]</scope>
    <source>
        <strain evidence="1 2">CNM20130759</strain>
    </source>
</reference>
<name>A0A231H531_9NOCA</name>
<gene>
    <name evidence="1" type="ORF">B7C42_03565</name>
</gene>
<keyword evidence="2" id="KW-1185">Reference proteome</keyword>
<organism evidence="1 2">
    <name type="scientific">Nocardia cerradoensis</name>
    <dbReference type="NCBI Taxonomy" id="85688"/>
    <lineage>
        <taxon>Bacteria</taxon>
        <taxon>Bacillati</taxon>
        <taxon>Actinomycetota</taxon>
        <taxon>Actinomycetes</taxon>
        <taxon>Mycobacteriales</taxon>
        <taxon>Nocardiaceae</taxon>
        <taxon>Nocardia</taxon>
    </lineage>
</organism>
<comment type="caution">
    <text evidence="1">The sequence shown here is derived from an EMBL/GenBank/DDBJ whole genome shotgun (WGS) entry which is preliminary data.</text>
</comment>
<dbReference type="InterPro" id="IPR011990">
    <property type="entry name" value="TPR-like_helical_dom_sf"/>
</dbReference>
<evidence type="ECO:0000313" key="2">
    <source>
        <dbReference type="Proteomes" id="UP000215506"/>
    </source>
</evidence>
<accession>A0A231H531</accession>
<proteinExistence type="predicted"/>
<dbReference type="SUPFAM" id="SSF48452">
    <property type="entry name" value="TPR-like"/>
    <property type="match status" value="1"/>
</dbReference>
<dbReference type="Proteomes" id="UP000215506">
    <property type="component" value="Unassembled WGS sequence"/>
</dbReference>
<dbReference type="EMBL" id="NGAF01000007">
    <property type="protein sequence ID" value="OXR44009.1"/>
    <property type="molecule type" value="Genomic_DNA"/>
</dbReference>
<protein>
    <submittedName>
        <fullName evidence="1">Uncharacterized protein</fullName>
    </submittedName>
</protein>
<dbReference type="AlphaFoldDB" id="A0A231H531"/>
<evidence type="ECO:0000313" key="1">
    <source>
        <dbReference type="EMBL" id="OXR44009.1"/>
    </source>
</evidence>
<sequence length="99" mass="11425">MVEARLNLAALRFDSNDFVGAAELFRTLIDDLTAERGPYDEQVMHCQRQLAACDVQTGDIDAALTRLRRLHGQMSVRYGEQDRRVVDLVDQIRYIERSR</sequence>